<feature type="region of interest" description="Disordered" evidence="8">
    <location>
        <begin position="368"/>
        <end position="394"/>
    </location>
</feature>
<protein>
    <recommendedName>
        <fullName evidence="3">protein-tyrosine-phosphatase</fullName>
        <ecNumber evidence="3">3.1.3.48</ecNumber>
    </recommendedName>
</protein>
<dbReference type="SMART" id="SM00194">
    <property type="entry name" value="PTPc"/>
    <property type="match status" value="1"/>
</dbReference>
<evidence type="ECO:0000256" key="3">
    <source>
        <dbReference type="ARBA" id="ARBA00013064"/>
    </source>
</evidence>
<feature type="domain" description="Tyrosine-protein phosphatase" evidence="10">
    <location>
        <begin position="541"/>
        <end position="797"/>
    </location>
</feature>
<dbReference type="PROSITE" id="PS00661">
    <property type="entry name" value="FERM_2"/>
    <property type="match status" value="1"/>
</dbReference>
<dbReference type="FunFam" id="2.30.42.10:FF:000045">
    <property type="entry name" value="Tyrosine-protein phosphatase non-receptor type"/>
    <property type="match status" value="1"/>
</dbReference>
<dbReference type="InterPro" id="IPR019748">
    <property type="entry name" value="FERM_central"/>
</dbReference>
<evidence type="ECO:0000256" key="9">
    <source>
        <dbReference type="SAM" id="Phobius"/>
    </source>
</evidence>
<dbReference type="InterPro" id="IPR000387">
    <property type="entry name" value="Tyr_Pase_dom"/>
</dbReference>
<dbReference type="Proteomes" id="UP000694580">
    <property type="component" value="Chromosome 5"/>
</dbReference>
<dbReference type="InterPro" id="IPR001478">
    <property type="entry name" value="PDZ"/>
</dbReference>
<dbReference type="InterPro" id="IPR011993">
    <property type="entry name" value="PH-like_dom_sf"/>
</dbReference>
<evidence type="ECO:0000256" key="7">
    <source>
        <dbReference type="ARBA" id="ARBA00023212"/>
    </source>
</evidence>
<dbReference type="GO" id="GO:0009898">
    <property type="term" value="C:cytoplasmic side of plasma membrane"/>
    <property type="evidence" value="ECO:0007669"/>
    <property type="project" value="TreeGrafter"/>
</dbReference>
<dbReference type="PROSITE" id="PS00660">
    <property type="entry name" value="FERM_1"/>
    <property type="match status" value="1"/>
</dbReference>
<dbReference type="InterPro" id="IPR003595">
    <property type="entry name" value="Tyr_Pase_cat"/>
</dbReference>
<dbReference type="InterPro" id="IPR018980">
    <property type="entry name" value="FERM_PH-like_C"/>
</dbReference>
<dbReference type="PRINTS" id="PR00700">
    <property type="entry name" value="PRTYPHPHTASE"/>
</dbReference>
<feature type="transmembrane region" description="Helical" evidence="9">
    <location>
        <begin position="520"/>
        <end position="545"/>
    </location>
</feature>
<keyword evidence="6" id="KW-0904">Protein phosphatase</keyword>
<comment type="similarity">
    <text evidence="2">Belongs to the protein-tyrosine phosphatase family. Non-receptor class subfamily.</text>
</comment>
<dbReference type="InterPro" id="IPR018979">
    <property type="entry name" value="FERM_N"/>
</dbReference>
<accession>A0AAY4CN83</accession>
<dbReference type="Pfam" id="PF00595">
    <property type="entry name" value="PDZ"/>
    <property type="match status" value="1"/>
</dbReference>
<dbReference type="CDD" id="cd14473">
    <property type="entry name" value="FERM_B-lobe"/>
    <property type="match status" value="1"/>
</dbReference>
<reference evidence="14 15" key="1">
    <citation type="submission" date="2020-06" db="EMBL/GenBank/DDBJ databases">
        <authorList>
            <consortium name="Wellcome Sanger Institute Data Sharing"/>
        </authorList>
    </citation>
    <scope>NUCLEOTIDE SEQUENCE [LARGE SCALE GENOMIC DNA]</scope>
</reference>
<evidence type="ECO:0000313" key="15">
    <source>
        <dbReference type="Proteomes" id="UP000694580"/>
    </source>
</evidence>
<dbReference type="Gene3D" id="3.10.20.90">
    <property type="entry name" value="Phosphatidylinositol 3-kinase Catalytic Subunit, Chain A, domain 1"/>
    <property type="match status" value="1"/>
</dbReference>
<keyword evidence="15" id="KW-1185">Reference proteome</keyword>
<dbReference type="PROSITE" id="PS50057">
    <property type="entry name" value="FERM_3"/>
    <property type="match status" value="1"/>
</dbReference>
<sequence>MTASFRLPAGRNYNVRASELARDGQHSEVVCNVLLLDNTVQAFKVNKHDQGQVLLDVVFKHLELTERDYFGLQLADETCDSQRWLDPNKPIRKQLKRGSPHNLNFRVKFFVSDPNKLQEEYTRYLYFLQLKQDILTAELGDYSHSEHLPGYLSEYSFIPTPPQDFEKEITKLHQQHNGLSPAQSEFNYLNTARTLELYGVELHCARQSLHVLRSPVTFFSPSSFFSPSRFVAPNQSESRETLLGFNMVNYRACKNLWKACVEHHTFFRLDRPVPPQKNFFAHYFTLGSNKPLVRKLLTRMDWESVSRNSLSDDRLETQSLPTRSPPGTPNQWHACAAVLCRAPGGSRRPHLAKPGFQQPQVRLLHPGQQHQPGLQSVSDPTSSSPKSFSPAQVNGVIPHDNLVLIKMRPDENGRFGFNVKGGSDQKMPIIVSRVAPGTPADLCVPRLNEGDQVVLINGRDISDHTHDQVVMFIKASCEDHSGELILLWRHVFFCFFLDISHGCWLGNVTAYLFFFFFFYMYIYCVYVFICCVFFDCLNQYIFWLFQQLYRKRPGMAMSCAKLPQNISKNRYRDISPYDATRVILKGLEDYINANYINMEVPASGLLNRYIACQGPLPNTCSHFWQMTWEQGSTMVVMLTTQVERGRVKCHQYWPNPSTSSTYGNFQVTCLSEEGNSAYTVREMTLTNIETNEERQITQIQYMAWPDHGVPDDSTDFLNFVDLVRSTRQGKDPPVVVHCSAGIGRTGVLITMETAMCLIECNQPVYPLDIVRTMRDQRAMMIQTPSQYRFVCEAILKVYTEEVVKPQKPPEEELSVD</sequence>
<dbReference type="InterPro" id="IPR000242">
    <property type="entry name" value="PTP_cat"/>
</dbReference>
<dbReference type="GO" id="GO:0004725">
    <property type="term" value="F:protein tyrosine phosphatase activity"/>
    <property type="evidence" value="ECO:0007669"/>
    <property type="project" value="UniProtKB-EC"/>
</dbReference>
<dbReference type="PROSITE" id="PS50056">
    <property type="entry name" value="TYR_PHOSPHATASE_2"/>
    <property type="match status" value="1"/>
</dbReference>
<keyword evidence="5" id="KW-0378">Hydrolase</keyword>
<keyword evidence="9" id="KW-0472">Membrane</keyword>
<dbReference type="GO" id="GO:0005856">
    <property type="term" value="C:cytoskeleton"/>
    <property type="evidence" value="ECO:0007669"/>
    <property type="project" value="UniProtKB-SubCell"/>
</dbReference>
<dbReference type="PROSITE" id="PS50055">
    <property type="entry name" value="TYR_PHOSPHATASE_PTP"/>
    <property type="match status" value="1"/>
</dbReference>
<dbReference type="CDD" id="cd17194">
    <property type="entry name" value="FERM_F1_PTPN4"/>
    <property type="match status" value="1"/>
</dbReference>
<dbReference type="Pfam" id="PF09379">
    <property type="entry name" value="FERM_N"/>
    <property type="match status" value="1"/>
</dbReference>
<evidence type="ECO:0000313" key="14">
    <source>
        <dbReference type="Ensembl" id="ENSDCDP00010034134.1"/>
    </source>
</evidence>
<dbReference type="InterPro" id="IPR016130">
    <property type="entry name" value="Tyr_Pase_AS"/>
</dbReference>
<dbReference type="SMART" id="SM00404">
    <property type="entry name" value="PTPc_motif"/>
    <property type="match status" value="1"/>
</dbReference>
<feature type="transmembrane region" description="Helical" evidence="9">
    <location>
        <begin position="491"/>
        <end position="514"/>
    </location>
</feature>
<dbReference type="SUPFAM" id="SSF50156">
    <property type="entry name" value="PDZ domain-like"/>
    <property type="match status" value="1"/>
</dbReference>
<dbReference type="GeneTree" id="ENSGT00940000157211"/>
<dbReference type="Pfam" id="PF09380">
    <property type="entry name" value="FERM_C"/>
    <property type="match status" value="1"/>
</dbReference>
<dbReference type="CDD" id="cd06706">
    <property type="entry name" value="PDZ_PTPN3-4-like"/>
    <property type="match status" value="1"/>
</dbReference>
<dbReference type="FunFam" id="3.90.190.10:FF:000023">
    <property type="entry name" value="Tyrosine-protein phosphatase non-receptor type"/>
    <property type="match status" value="1"/>
</dbReference>
<dbReference type="InterPro" id="IPR029021">
    <property type="entry name" value="Prot-tyrosine_phosphatase-like"/>
</dbReference>
<keyword evidence="7" id="KW-0206">Cytoskeleton</keyword>
<feature type="region of interest" description="Disordered" evidence="8">
    <location>
        <begin position="307"/>
        <end position="329"/>
    </location>
</feature>
<dbReference type="SUPFAM" id="SSF47031">
    <property type="entry name" value="Second domain of FERM"/>
    <property type="match status" value="1"/>
</dbReference>
<feature type="domain" description="PDZ" evidence="13">
    <location>
        <begin position="404"/>
        <end position="476"/>
    </location>
</feature>
<dbReference type="Ensembl" id="ENSDCDT00010042234.1">
    <property type="protein sequence ID" value="ENSDCDP00010034134.1"/>
    <property type="gene ID" value="ENSDCDG00010021542.1"/>
</dbReference>
<evidence type="ECO:0000256" key="4">
    <source>
        <dbReference type="ARBA" id="ARBA00022490"/>
    </source>
</evidence>
<organism evidence="14 15">
    <name type="scientific">Denticeps clupeoides</name>
    <name type="common">denticle herring</name>
    <dbReference type="NCBI Taxonomy" id="299321"/>
    <lineage>
        <taxon>Eukaryota</taxon>
        <taxon>Metazoa</taxon>
        <taxon>Chordata</taxon>
        <taxon>Craniata</taxon>
        <taxon>Vertebrata</taxon>
        <taxon>Euteleostomi</taxon>
        <taxon>Actinopterygii</taxon>
        <taxon>Neopterygii</taxon>
        <taxon>Teleostei</taxon>
        <taxon>Clupei</taxon>
        <taxon>Clupeiformes</taxon>
        <taxon>Denticipitoidei</taxon>
        <taxon>Denticipitidae</taxon>
        <taxon>Denticeps</taxon>
    </lineage>
</organism>
<dbReference type="AlphaFoldDB" id="A0AAY4CN83"/>
<dbReference type="InterPro" id="IPR029071">
    <property type="entry name" value="Ubiquitin-like_domsf"/>
</dbReference>
<feature type="compositionally biased region" description="Low complexity" evidence="8">
    <location>
        <begin position="376"/>
        <end position="390"/>
    </location>
</feature>
<dbReference type="FunFam" id="3.10.20.90:FF:000104">
    <property type="entry name" value="Tyrosine-protein phosphatase non-receptor type"/>
    <property type="match status" value="1"/>
</dbReference>
<evidence type="ECO:0000259" key="12">
    <source>
        <dbReference type="PROSITE" id="PS50057"/>
    </source>
</evidence>
<proteinExistence type="inferred from homology"/>
<evidence type="ECO:0000256" key="8">
    <source>
        <dbReference type="SAM" id="MobiDB-lite"/>
    </source>
</evidence>
<dbReference type="Gene3D" id="2.30.42.10">
    <property type="match status" value="1"/>
</dbReference>
<evidence type="ECO:0000256" key="2">
    <source>
        <dbReference type="ARBA" id="ARBA00009649"/>
    </source>
</evidence>
<dbReference type="EC" id="3.1.3.48" evidence="3"/>
<dbReference type="SMART" id="SM01196">
    <property type="entry name" value="FERM_C"/>
    <property type="match status" value="1"/>
</dbReference>
<dbReference type="PANTHER" id="PTHR45706:SF7">
    <property type="entry name" value="TYROSINE-PROTEIN PHOSPHATASE NON-RECEPTOR TYPE 4"/>
    <property type="match status" value="1"/>
</dbReference>
<dbReference type="Pfam" id="PF00102">
    <property type="entry name" value="Y_phosphatase"/>
    <property type="match status" value="1"/>
</dbReference>
<evidence type="ECO:0000259" key="13">
    <source>
        <dbReference type="PROSITE" id="PS50106"/>
    </source>
</evidence>
<keyword evidence="9" id="KW-0812">Transmembrane</keyword>
<dbReference type="Gene3D" id="3.90.190.10">
    <property type="entry name" value="Protein tyrosine phosphatase superfamily"/>
    <property type="match status" value="1"/>
</dbReference>
<gene>
    <name evidence="14" type="primary">ptpn4b</name>
</gene>
<dbReference type="SUPFAM" id="SSF52799">
    <property type="entry name" value="(Phosphotyrosine protein) phosphatases II"/>
    <property type="match status" value="1"/>
</dbReference>
<dbReference type="InterPro" id="IPR014352">
    <property type="entry name" value="FERM/acyl-CoA-bd_prot_sf"/>
</dbReference>
<dbReference type="Pfam" id="PF00373">
    <property type="entry name" value="FERM_M"/>
    <property type="match status" value="1"/>
</dbReference>
<evidence type="ECO:0000256" key="1">
    <source>
        <dbReference type="ARBA" id="ARBA00004245"/>
    </source>
</evidence>
<dbReference type="InterPro" id="IPR000299">
    <property type="entry name" value="FERM_domain"/>
</dbReference>
<feature type="domain" description="Tyrosine specific protein phosphatases" evidence="11">
    <location>
        <begin position="714"/>
        <end position="788"/>
    </location>
</feature>
<evidence type="ECO:0000259" key="11">
    <source>
        <dbReference type="PROSITE" id="PS50056"/>
    </source>
</evidence>
<dbReference type="SMART" id="SM00295">
    <property type="entry name" value="B41"/>
    <property type="match status" value="1"/>
</dbReference>
<evidence type="ECO:0000259" key="10">
    <source>
        <dbReference type="PROSITE" id="PS50055"/>
    </source>
</evidence>
<keyword evidence="9" id="KW-1133">Transmembrane helix</keyword>
<name>A0AAY4CN83_9TELE</name>
<dbReference type="PROSITE" id="PS50106">
    <property type="entry name" value="PDZ"/>
    <property type="match status" value="1"/>
</dbReference>
<evidence type="ECO:0000256" key="6">
    <source>
        <dbReference type="ARBA" id="ARBA00022912"/>
    </source>
</evidence>
<keyword evidence="4" id="KW-0963">Cytoplasm</keyword>
<reference evidence="14" key="2">
    <citation type="submission" date="2025-08" db="UniProtKB">
        <authorList>
            <consortium name="Ensembl"/>
        </authorList>
    </citation>
    <scope>IDENTIFICATION</scope>
</reference>
<dbReference type="InterPro" id="IPR019747">
    <property type="entry name" value="FERM_CS"/>
</dbReference>
<evidence type="ECO:0000256" key="5">
    <source>
        <dbReference type="ARBA" id="ARBA00022801"/>
    </source>
</evidence>
<dbReference type="InterPro" id="IPR035963">
    <property type="entry name" value="FERM_2"/>
</dbReference>
<dbReference type="SMART" id="SM00228">
    <property type="entry name" value="PDZ"/>
    <property type="match status" value="1"/>
</dbReference>
<dbReference type="InterPro" id="IPR036034">
    <property type="entry name" value="PDZ_sf"/>
</dbReference>
<feature type="compositionally biased region" description="Basic and acidic residues" evidence="8">
    <location>
        <begin position="307"/>
        <end position="316"/>
    </location>
</feature>
<dbReference type="SUPFAM" id="SSF50729">
    <property type="entry name" value="PH domain-like"/>
    <property type="match status" value="1"/>
</dbReference>
<dbReference type="GO" id="GO:0005737">
    <property type="term" value="C:cytoplasm"/>
    <property type="evidence" value="ECO:0007669"/>
    <property type="project" value="TreeGrafter"/>
</dbReference>
<dbReference type="PROSITE" id="PS00383">
    <property type="entry name" value="TYR_PHOSPHATASE_1"/>
    <property type="match status" value="1"/>
</dbReference>
<reference evidence="14" key="3">
    <citation type="submission" date="2025-09" db="UniProtKB">
        <authorList>
            <consortium name="Ensembl"/>
        </authorList>
    </citation>
    <scope>IDENTIFICATION</scope>
</reference>
<dbReference type="Gene3D" id="1.20.80.10">
    <property type="match status" value="2"/>
</dbReference>
<dbReference type="InterPro" id="IPR019749">
    <property type="entry name" value="Band_41_domain"/>
</dbReference>
<dbReference type="PANTHER" id="PTHR45706">
    <property type="entry name" value="TYROSINE-PROTEIN PHOSPHATASE"/>
    <property type="match status" value="1"/>
</dbReference>
<comment type="subcellular location">
    <subcellularLocation>
        <location evidence="1">Cytoplasm</location>
        <location evidence="1">Cytoskeleton</location>
    </subcellularLocation>
</comment>
<dbReference type="Gene3D" id="2.30.29.30">
    <property type="entry name" value="Pleckstrin-homology domain (PH domain)/Phosphotyrosine-binding domain (PTB)"/>
    <property type="match status" value="1"/>
</dbReference>
<feature type="domain" description="FERM" evidence="12">
    <location>
        <begin position="29"/>
        <end position="320"/>
    </location>
</feature>
<dbReference type="SUPFAM" id="SSF54236">
    <property type="entry name" value="Ubiquitin-like"/>
    <property type="match status" value="1"/>
</dbReference>